<accession>A0A8J1YA46</accession>
<dbReference type="Proteomes" id="UP000749559">
    <property type="component" value="Unassembled WGS sequence"/>
</dbReference>
<evidence type="ECO:0000313" key="1">
    <source>
        <dbReference type="EMBL" id="CAH1772849.1"/>
    </source>
</evidence>
<dbReference type="PANTHER" id="PTHR32026:SF10">
    <property type="entry name" value="METHYLTRANSFERASE-LIKE PROTEIN 24-RELATED"/>
    <property type="match status" value="1"/>
</dbReference>
<keyword evidence="2" id="KW-1185">Reference proteome</keyword>
<dbReference type="EMBL" id="CAIIXF020000001">
    <property type="protein sequence ID" value="CAH1772849.1"/>
    <property type="molecule type" value="Genomic_DNA"/>
</dbReference>
<evidence type="ECO:0000313" key="2">
    <source>
        <dbReference type="Proteomes" id="UP000749559"/>
    </source>
</evidence>
<reference evidence="1" key="1">
    <citation type="submission" date="2022-03" db="EMBL/GenBank/DDBJ databases">
        <authorList>
            <person name="Martin C."/>
        </authorList>
    </citation>
    <scope>NUCLEOTIDE SEQUENCE</scope>
</reference>
<dbReference type="InterPro" id="IPR025714">
    <property type="entry name" value="Methyltranfer_dom"/>
</dbReference>
<gene>
    <name evidence="1" type="ORF">OFUS_LOCUS541</name>
</gene>
<protein>
    <submittedName>
        <fullName evidence="1">Uncharacterized protein</fullName>
    </submittedName>
</protein>
<dbReference type="AlphaFoldDB" id="A0A8J1YA46"/>
<dbReference type="OrthoDB" id="10006218at2759"/>
<name>A0A8J1YA46_OWEFU</name>
<dbReference type="Gene3D" id="3.40.50.150">
    <property type="entry name" value="Vaccinia Virus protein VP39"/>
    <property type="match status" value="1"/>
</dbReference>
<comment type="caution">
    <text evidence="1">The sequence shown here is derived from an EMBL/GenBank/DDBJ whole genome shotgun (WGS) entry which is preliminary data.</text>
</comment>
<organism evidence="1 2">
    <name type="scientific">Owenia fusiformis</name>
    <name type="common">Polychaete worm</name>
    <dbReference type="NCBI Taxonomy" id="6347"/>
    <lineage>
        <taxon>Eukaryota</taxon>
        <taxon>Metazoa</taxon>
        <taxon>Spiralia</taxon>
        <taxon>Lophotrochozoa</taxon>
        <taxon>Annelida</taxon>
        <taxon>Polychaeta</taxon>
        <taxon>Sedentaria</taxon>
        <taxon>Canalipalpata</taxon>
        <taxon>Sabellida</taxon>
        <taxon>Oweniida</taxon>
        <taxon>Oweniidae</taxon>
        <taxon>Owenia</taxon>
    </lineage>
</organism>
<proteinExistence type="predicted"/>
<dbReference type="InterPro" id="IPR026913">
    <property type="entry name" value="METTL24"/>
</dbReference>
<dbReference type="InterPro" id="IPR029063">
    <property type="entry name" value="SAM-dependent_MTases_sf"/>
</dbReference>
<dbReference type="SUPFAM" id="SSF53335">
    <property type="entry name" value="S-adenosyl-L-methionine-dependent methyltransferases"/>
    <property type="match status" value="1"/>
</dbReference>
<dbReference type="PANTHER" id="PTHR32026">
    <property type="entry name" value="METHYLTRANSFERASE-LIKE PROTEIN 24"/>
    <property type="match status" value="1"/>
</dbReference>
<dbReference type="Pfam" id="PF13383">
    <property type="entry name" value="Methyltransf_22"/>
    <property type="match status" value="1"/>
</dbReference>
<sequence>MAKQGCKVHAFDPSINQLTHKEDNNLYFYNLGLAGKNSFKTDTKDINHPTWRLLTLSGIMQTLKIEKEKIAVLKIDIEGMEWESLRTMLSEGTLQYVKQLVLEIHIGAGDLDSVNNELLREHYSDLKWLESQGFNVFNTRKNPVSHKVYLGSKYLTHACCFELSWVNTRFNDWWGIT</sequence>